<feature type="compositionally biased region" description="Basic and acidic residues" evidence="1">
    <location>
        <begin position="292"/>
        <end position="301"/>
    </location>
</feature>
<proteinExistence type="predicted"/>
<organism evidence="2">
    <name type="scientific">Rhizochromulina marina</name>
    <dbReference type="NCBI Taxonomy" id="1034831"/>
    <lineage>
        <taxon>Eukaryota</taxon>
        <taxon>Sar</taxon>
        <taxon>Stramenopiles</taxon>
        <taxon>Ochrophyta</taxon>
        <taxon>Dictyochophyceae</taxon>
        <taxon>Rhizochromulinales</taxon>
        <taxon>Rhizochromulina</taxon>
    </lineage>
</organism>
<feature type="compositionally biased region" description="Basic residues" evidence="1">
    <location>
        <begin position="59"/>
        <end position="70"/>
    </location>
</feature>
<evidence type="ECO:0000256" key="1">
    <source>
        <dbReference type="SAM" id="MobiDB-lite"/>
    </source>
</evidence>
<feature type="region of interest" description="Disordered" evidence="1">
    <location>
        <begin position="291"/>
        <end position="331"/>
    </location>
</feature>
<feature type="compositionally biased region" description="Gly residues" evidence="1">
    <location>
        <begin position="44"/>
        <end position="56"/>
    </location>
</feature>
<accession>A0A7S2SVE7</accession>
<feature type="compositionally biased region" description="Basic and acidic residues" evidence="1">
    <location>
        <begin position="317"/>
        <end position="331"/>
    </location>
</feature>
<dbReference type="AlphaFoldDB" id="A0A7S2SVE7"/>
<dbReference type="CDD" id="cd04508">
    <property type="entry name" value="Tudor_SF"/>
    <property type="match status" value="1"/>
</dbReference>
<name>A0A7S2SVE7_9STRA</name>
<evidence type="ECO:0000313" key="2">
    <source>
        <dbReference type="EMBL" id="CAD9709237.1"/>
    </source>
</evidence>
<dbReference type="Gene3D" id="2.30.30.140">
    <property type="match status" value="2"/>
</dbReference>
<dbReference type="EMBL" id="HBHJ01030585">
    <property type="protein sequence ID" value="CAD9709237.1"/>
    <property type="molecule type" value="Transcribed_RNA"/>
</dbReference>
<dbReference type="SUPFAM" id="SSF63748">
    <property type="entry name" value="Tudor/PWWP/MBT"/>
    <property type="match status" value="1"/>
</dbReference>
<reference evidence="2" key="1">
    <citation type="submission" date="2021-01" db="EMBL/GenBank/DDBJ databases">
        <authorList>
            <person name="Corre E."/>
            <person name="Pelletier E."/>
            <person name="Niang G."/>
            <person name="Scheremetjew M."/>
            <person name="Finn R."/>
            <person name="Kale V."/>
            <person name="Holt S."/>
            <person name="Cochrane G."/>
            <person name="Meng A."/>
            <person name="Brown T."/>
            <person name="Cohen L."/>
        </authorList>
    </citation>
    <scope>NUCLEOTIDE SEQUENCE</scope>
    <source>
        <strain evidence="2">CCMP1243</strain>
    </source>
</reference>
<feature type="region of interest" description="Disordered" evidence="1">
    <location>
        <begin position="37"/>
        <end position="95"/>
    </location>
</feature>
<sequence>MALAGLLSWVRDIVTYALVFGLALGGLRLYQRVHGGGEDQTGKGPAGAPGATGGQGRAERKKAKKKKKQRPQPASSVPARDGGASGKIVGPKPTTSAAAGAAVAVAVPHPPSGTTPTPAPTTTGLSVGDRVEAQVGSRQEAGTVTHVHPGGRLDIQFDSGERRTRLASNQVASKKLLDAYAGSLEPPVAQKAASLRDAALASPATHGVKEGDRVEARWDGGPDFFSGVILKVHHEGLFNIQYDDGEMETKVPPHLIRRRGESQTLVVTEADIESEEEEEDDGWQLISAKKVSKAERAERQEAVANNLRNRKKKEKKRERERERIESFRNSL</sequence>
<protein>
    <recommendedName>
        <fullName evidence="3">Tudor domain-containing protein</fullName>
    </recommendedName>
</protein>
<evidence type="ECO:0008006" key="3">
    <source>
        <dbReference type="Google" id="ProtNLM"/>
    </source>
</evidence>
<gene>
    <name evidence="2" type="ORF">RMAR1173_LOCUS20229</name>
</gene>